<proteinExistence type="predicted"/>
<evidence type="ECO:0000313" key="1">
    <source>
        <dbReference type="EMBL" id="AAP78050.1"/>
    </source>
</evidence>
<evidence type="ECO:0000313" key="2">
    <source>
        <dbReference type="Proteomes" id="UP000002495"/>
    </source>
</evidence>
<accession>Q7VG71</accession>
<organism evidence="1 2">
    <name type="scientific">Helicobacter hepaticus (strain ATCC 51449 / 3B1)</name>
    <dbReference type="NCBI Taxonomy" id="235279"/>
    <lineage>
        <taxon>Bacteria</taxon>
        <taxon>Pseudomonadati</taxon>
        <taxon>Campylobacterota</taxon>
        <taxon>Epsilonproteobacteria</taxon>
        <taxon>Campylobacterales</taxon>
        <taxon>Helicobacteraceae</taxon>
        <taxon>Helicobacter</taxon>
    </lineage>
</organism>
<sequence>MLHNFNIFFLQPLDKHQVSGFIMSILLFQTKESK</sequence>
<gene>
    <name evidence="1" type="ordered locus">HH_1453</name>
</gene>
<dbReference type="Proteomes" id="UP000002495">
    <property type="component" value="Chromosome"/>
</dbReference>
<dbReference type="HOGENOM" id="CLU_3374114_0_0_7"/>
<reference evidence="1 2" key="1">
    <citation type="journal article" date="2003" name="Proc. Natl. Acad. Sci. U.S.A.">
        <title>The complete genome sequence of the carcinogenic bacterium Helicobacter hepaticus.</title>
        <authorList>
            <person name="Suerbaum S."/>
            <person name="Josenhans C."/>
            <person name="Sterzenbach T."/>
            <person name="Drescher B."/>
            <person name="Brandt P."/>
            <person name="Bell M."/>
            <person name="Droege M."/>
            <person name="Fartmann B."/>
            <person name="Fischer H.-P."/>
            <person name="Ge Z."/>
            <person name="Hoerster A."/>
            <person name="Holland R."/>
            <person name="Klein K."/>
            <person name="Koenig J."/>
            <person name="Macko L."/>
            <person name="Mendz G.L."/>
            <person name="Nyakatura G."/>
            <person name="Schauer D.B."/>
            <person name="Shen Z."/>
            <person name="Weber J."/>
            <person name="Frosch M."/>
            <person name="Fox J.G."/>
        </authorList>
    </citation>
    <scope>NUCLEOTIDE SEQUENCE [LARGE SCALE GENOMIC DNA]</scope>
    <source>
        <strain evidence="2">ATCC 51449 / 3B1</strain>
    </source>
</reference>
<dbReference type="EMBL" id="AE017125">
    <property type="protein sequence ID" value="AAP78050.1"/>
    <property type="molecule type" value="Genomic_DNA"/>
</dbReference>
<dbReference type="STRING" id="235279.HH_1453"/>
<keyword evidence="2" id="KW-1185">Reference proteome</keyword>
<name>Q7VG71_HELHP</name>
<dbReference type="KEGG" id="hhe:HH_1453"/>
<protein>
    <submittedName>
        <fullName evidence="1">Uncharacterized protein</fullName>
    </submittedName>
</protein>
<dbReference type="AlphaFoldDB" id="Q7VG71"/>